<feature type="compositionally biased region" description="Basic and acidic residues" evidence="1">
    <location>
        <begin position="28"/>
        <end position="39"/>
    </location>
</feature>
<dbReference type="AlphaFoldDB" id="A0A7J5ZQ65"/>
<organism evidence="2 3">
    <name type="scientific">Ameiurus melas</name>
    <name type="common">Black bullhead</name>
    <name type="synonym">Silurus melas</name>
    <dbReference type="NCBI Taxonomy" id="219545"/>
    <lineage>
        <taxon>Eukaryota</taxon>
        <taxon>Metazoa</taxon>
        <taxon>Chordata</taxon>
        <taxon>Craniata</taxon>
        <taxon>Vertebrata</taxon>
        <taxon>Euteleostomi</taxon>
        <taxon>Actinopterygii</taxon>
        <taxon>Neopterygii</taxon>
        <taxon>Teleostei</taxon>
        <taxon>Ostariophysi</taxon>
        <taxon>Siluriformes</taxon>
        <taxon>Ictaluridae</taxon>
        <taxon>Ameiurus</taxon>
    </lineage>
</organism>
<gene>
    <name evidence="2" type="ORF">AMELA_G00272400</name>
</gene>
<evidence type="ECO:0000256" key="1">
    <source>
        <dbReference type="SAM" id="MobiDB-lite"/>
    </source>
</evidence>
<accession>A0A7J5ZQ65</accession>
<proteinExistence type="predicted"/>
<sequence length="99" mass="10864">MFVAASPSLRGLCVSDTLTTWSPKPHSTKKETEPFDKPRTSTPPTSHPHPTVPQLRDPVRGPFRGGADTVALKEQIFTHNTNSTDSELLKDQGCLLLEL</sequence>
<protein>
    <submittedName>
        <fullName evidence="2">Uncharacterized protein</fullName>
    </submittedName>
</protein>
<dbReference type="EMBL" id="JAAGNN010000027">
    <property type="protein sequence ID" value="KAF4071358.1"/>
    <property type="molecule type" value="Genomic_DNA"/>
</dbReference>
<dbReference type="Proteomes" id="UP000593565">
    <property type="component" value="Unassembled WGS sequence"/>
</dbReference>
<comment type="caution">
    <text evidence="2">The sequence shown here is derived from an EMBL/GenBank/DDBJ whole genome shotgun (WGS) entry which is preliminary data.</text>
</comment>
<feature type="region of interest" description="Disordered" evidence="1">
    <location>
        <begin position="17"/>
        <end position="66"/>
    </location>
</feature>
<reference evidence="2 3" key="1">
    <citation type="submission" date="2020-02" db="EMBL/GenBank/DDBJ databases">
        <title>A chromosome-scale genome assembly of the black bullhead catfish (Ameiurus melas).</title>
        <authorList>
            <person name="Wen M."/>
            <person name="Zham M."/>
            <person name="Cabau C."/>
            <person name="Klopp C."/>
            <person name="Donnadieu C."/>
            <person name="Roques C."/>
            <person name="Bouchez O."/>
            <person name="Lampietro C."/>
            <person name="Jouanno E."/>
            <person name="Herpin A."/>
            <person name="Louis A."/>
            <person name="Berthelot C."/>
            <person name="Parey E."/>
            <person name="Roest-Crollius H."/>
            <person name="Braasch I."/>
            <person name="Postlethwait J."/>
            <person name="Robinson-Rechavi M."/>
            <person name="Echchiki A."/>
            <person name="Begum T."/>
            <person name="Montfort J."/>
            <person name="Schartl M."/>
            <person name="Bobe J."/>
            <person name="Guiguen Y."/>
        </authorList>
    </citation>
    <scope>NUCLEOTIDE SEQUENCE [LARGE SCALE GENOMIC DNA]</scope>
    <source>
        <strain evidence="2">M_S1</strain>
        <tissue evidence="2">Blood</tissue>
    </source>
</reference>
<keyword evidence="3" id="KW-1185">Reference proteome</keyword>
<evidence type="ECO:0000313" key="3">
    <source>
        <dbReference type="Proteomes" id="UP000593565"/>
    </source>
</evidence>
<name>A0A7J5ZQ65_AMEME</name>
<evidence type="ECO:0000313" key="2">
    <source>
        <dbReference type="EMBL" id="KAF4071358.1"/>
    </source>
</evidence>